<evidence type="ECO:0000313" key="1">
    <source>
        <dbReference type="EMBL" id="PLT43735.1"/>
    </source>
</evidence>
<dbReference type="Proteomes" id="UP000234789">
    <property type="component" value="Unassembled WGS sequence"/>
</dbReference>
<dbReference type="InterPro" id="IPR056084">
    <property type="entry name" value="DUF7667"/>
</dbReference>
<dbReference type="EMBL" id="NFEZ01000004">
    <property type="protein sequence ID" value="PLT43735.1"/>
    <property type="molecule type" value="Genomic_DNA"/>
</dbReference>
<dbReference type="AlphaFoldDB" id="A0A2N5N077"/>
<gene>
    <name evidence="1" type="ORF">B8V81_2166</name>
</gene>
<proteinExistence type="predicted"/>
<sequence>MGLLPIHEHLAELWTIRERRALTDEEQADFEHCLAVNASHCRRLANLYNMSLLASMTDDTEWHHEICGKIEKLDGTPPAFRGKNGQM</sequence>
<protein>
    <submittedName>
        <fullName evidence="1">Uncharacterized protein</fullName>
    </submittedName>
</protein>
<dbReference type="RefSeq" id="WP_180968421.1">
    <property type="nucleotide sequence ID" value="NZ_NFEZ01000004.1"/>
</dbReference>
<name>A0A2N5N077_9BACL</name>
<organism evidence="1 2">
    <name type="scientific">Paenibacillus pasadenensis</name>
    <dbReference type="NCBI Taxonomy" id="217090"/>
    <lineage>
        <taxon>Bacteria</taxon>
        <taxon>Bacillati</taxon>
        <taxon>Bacillota</taxon>
        <taxon>Bacilli</taxon>
        <taxon>Bacillales</taxon>
        <taxon>Paenibacillaceae</taxon>
        <taxon>Paenibacillus</taxon>
    </lineage>
</organism>
<reference evidence="1 2" key="1">
    <citation type="submission" date="2017-05" db="EMBL/GenBank/DDBJ databases">
        <title>Functional genome analysis of Paenibacillus pasadenensis strain R16: insights on endophytic life style and antifungal activity.</title>
        <authorList>
            <person name="Passera A."/>
            <person name="Marcolungo L."/>
            <person name="Casati P."/>
            <person name="Brasca M."/>
            <person name="Quaglino F."/>
            <person name="Delledonne M."/>
        </authorList>
    </citation>
    <scope>NUCLEOTIDE SEQUENCE [LARGE SCALE GENOMIC DNA]</scope>
    <source>
        <strain evidence="1 2">R16</strain>
    </source>
</reference>
<comment type="caution">
    <text evidence="1">The sequence shown here is derived from an EMBL/GenBank/DDBJ whole genome shotgun (WGS) entry which is preliminary data.</text>
</comment>
<evidence type="ECO:0000313" key="2">
    <source>
        <dbReference type="Proteomes" id="UP000234789"/>
    </source>
</evidence>
<accession>A0A2N5N077</accession>
<dbReference type="Pfam" id="PF24704">
    <property type="entry name" value="DUF7667"/>
    <property type="match status" value="1"/>
</dbReference>
<keyword evidence="2" id="KW-1185">Reference proteome</keyword>